<keyword evidence="4" id="KW-1185">Reference proteome</keyword>
<name>A0A1E7N1G9_KITAU</name>
<reference evidence="3" key="4">
    <citation type="submission" date="2016-08" db="EMBL/GenBank/DDBJ databases">
        <title>Sequencing, Assembly and Comparative Genomics of S. aureofaciens ATCC 10762.</title>
        <authorList>
            <person name="Gradnigo J.S."/>
            <person name="Johnson N."/>
            <person name="Somerville G.A."/>
        </authorList>
    </citation>
    <scope>NUCLEOTIDE SEQUENCE [LARGE SCALE GENOMIC DNA]</scope>
    <source>
        <strain evidence="3">ATCC 10762</strain>
    </source>
</reference>
<dbReference type="AlphaFoldDB" id="A0A1E7N1G9"/>
<reference evidence="2" key="1">
    <citation type="journal article" date="2014" name="Int. J. Syst. Evol. Microbiol.">
        <title>Complete genome sequence of Corynebacterium casei LMG S-19264T (=DSM 44701T), isolated from a smear-ripened cheese.</title>
        <authorList>
            <consortium name="US DOE Joint Genome Institute (JGI-PGF)"/>
            <person name="Walter F."/>
            <person name="Albersmeier A."/>
            <person name="Kalinowski J."/>
            <person name="Ruckert C."/>
        </authorList>
    </citation>
    <scope>NUCLEOTIDE SEQUENCE</scope>
    <source>
        <strain evidence="2">JCM 4434</strain>
    </source>
</reference>
<evidence type="ECO:0000256" key="1">
    <source>
        <dbReference type="SAM" id="MobiDB-lite"/>
    </source>
</evidence>
<sequence>MTDRTPLFRTDRTDLTPEEIATLTVLLLQRHRTQAATTGHHPAPRRVRWHDVSLRPPTPTTSWQIVA</sequence>
<dbReference type="GO" id="GO:0004658">
    <property type="term" value="F:propionyl-CoA carboxylase activity"/>
    <property type="evidence" value="ECO:0007669"/>
    <property type="project" value="InterPro"/>
</dbReference>
<accession>A0A1E7N1G9</accession>
<reference evidence="4" key="3">
    <citation type="submission" date="2016-08" db="EMBL/GenBank/DDBJ databases">
        <title>Sequencing, assembly and comparative genomics of S. aureofaciens ATCC 10762.</title>
        <authorList>
            <person name="Gradnigo J.S."/>
            <person name="Johnson N."/>
            <person name="Somerville G.A."/>
        </authorList>
    </citation>
    <scope>NUCLEOTIDE SEQUENCE [LARGE SCALE GENOMIC DNA]</scope>
    <source>
        <strain evidence="4">ATCC 10762 / DSM 40127 / CCM 3239 / JCM 4008 / LMG 5968 / NBRC 12843 / NCIMB 8234 / A-377</strain>
    </source>
</reference>
<dbReference type="Proteomes" id="UP000610124">
    <property type="component" value="Unassembled WGS sequence"/>
</dbReference>
<dbReference type="KEGG" id="kau:B6264_10685"/>
<dbReference type="GeneID" id="97484952"/>
<evidence type="ECO:0000313" key="2">
    <source>
        <dbReference type="EMBL" id="GGU67286.1"/>
    </source>
</evidence>
<proteinExistence type="predicted"/>
<dbReference type="RefSeq" id="WP_030289549.1">
    <property type="nucleotide sequence ID" value="NZ_BMUB01000003.1"/>
</dbReference>
<organism evidence="3 4">
    <name type="scientific">Kitasatospora aureofaciens</name>
    <name type="common">Streptomyces aureofaciens</name>
    <dbReference type="NCBI Taxonomy" id="1894"/>
    <lineage>
        <taxon>Bacteria</taxon>
        <taxon>Bacillati</taxon>
        <taxon>Actinomycetota</taxon>
        <taxon>Actinomycetes</taxon>
        <taxon>Kitasatosporales</taxon>
        <taxon>Streptomycetaceae</taxon>
        <taxon>Kitasatospora</taxon>
    </lineage>
</organism>
<dbReference type="GO" id="GO:0003989">
    <property type="term" value="F:acetyl-CoA carboxylase activity"/>
    <property type="evidence" value="ECO:0007669"/>
    <property type="project" value="InterPro"/>
</dbReference>
<dbReference type="Pfam" id="PF13822">
    <property type="entry name" value="ACC_epsilon"/>
    <property type="match status" value="1"/>
</dbReference>
<gene>
    <name evidence="2" type="ORF">GCM10010502_18000</name>
    <name evidence="3" type="ORF">HS99_0035165</name>
</gene>
<dbReference type="Proteomes" id="UP000037395">
    <property type="component" value="Unassembled WGS sequence"/>
</dbReference>
<comment type="caution">
    <text evidence="3">The sequence shown here is derived from an EMBL/GenBank/DDBJ whole genome shotgun (WGS) entry which is preliminary data.</text>
</comment>
<evidence type="ECO:0000313" key="4">
    <source>
        <dbReference type="Proteomes" id="UP000037395"/>
    </source>
</evidence>
<dbReference type="EMBL" id="BMUB01000003">
    <property type="protein sequence ID" value="GGU67286.1"/>
    <property type="molecule type" value="Genomic_DNA"/>
</dbReference>
<reference evidence="3 4" key="2">
    <citation type="submission" date="2014-07" db="EMBL/GenBank/DDBJ databases">
        <authorList>
            <person name="Zhang J.E."/>
            <person name="Yang H."/>
            <person name="Guo J."/>
            <person name="Deng Z."/>
            <person name="Luo H."/>
            <person name="Luo M."/>
            <person name="Zhao B."/>
        </authorList>
    </citation>
    <scope>NUCLEOTIDE SEQUENCE [LARGE SCALE GENOMIC DNA]</scope>
    <source>
        <strain evidence="3">ATCC 10762</strain>
        <strain evidence="4">ATCC 10762 / DSM 40127 / CCM 3239 / JCM 4008 / LMG 5968 / NBRC 12843 / NCIMB 8234 / A-377</strain>
    </source>
</reference>
<evidence type="ECO:0008006" key="5">
    <source>
        <dbReference type="Google" id="ProtNLM"/>
    </source>
</evidence>
<accession>A0A8H9HIA9</accession>
<evidence type="ECO:0000313" key="3">
    <source>
        <dbReference type="EMBL" id="OEV34537.1"/>
    </source>
</evidence>
<protein>
    <recommendedName>
        <fullName evidence="5">Acyl-CoA carboxylase subunit epsilon</fullName>
    </recommendedName>
</protein>
<feature type="region of interest" description="Disordered" evidence="1">
    <location>
        <begin position="34"/>
        <end position="54"/>
    </location>
</feature>
<dbReference type="EMBL" id="JPRF03000044">
    <property type="protein sequence ID" value="OEV34537.1"/>
    <property type="molecule type" value="Genomic_DNA"/>
</dbReference>
<reference evidence="2" key="5">
    <citation type="submission" date="2020-09" db="EMBL/GenBank/DDBJ databases">
        <authorList>
            <person name="Sun Q."/>
            <person name="Ohkuma M."/>
        </authorList>
    </citation>
    <scope>NUCLEOTIDE SEQUENCE</scope>
    <source>
        <strain evidence="2">JCM 4434</strain>
    </source>
</reference>
<dbReference type="InterPro" id="IPR032716">
    <property type="entry name" value="ACC_epsilon"/>
</dbReference>